<dbReference type="EMBL" id="HG994359">
    <property type="protein sequence ID" value="CAF2096555.1"/>
    <property type="molecule type" value="Genomic_DNA"/>
</dbReference>
<name>A0A816T4T4_BRANA</name>
<organism evidence="2">
    <name type="scientific">Brassica napus</name>
    <name type="common">Rape</name>
    <dbReference type="NCBI Taxonomy" id="3708"/>
    <lineage>
        <taxon>Eukaryota</taxon>
        <taxon>Viridiplantae</taxon>
        <taxon>Streptophyta</taxon>
        <taxon>Embryophyta</taxon>
        <taxon>Tracheophyta</taxon>
        <taxon>Spermatophyta</taxon>
        <taxon>Magnoliopsida</taxon>
        <taxon>eudicotyledons</taxon>
        <taxon>Gunneridae</taxon>
        <taxon>Pentapetalae</taxon>
        <taxon>rosids</taxon>
        <taxon>malvids</taxon>
        <taxon>Brassicales</taxon>
        <taxon>Brassicaceae</taxon>
        <taxon>Brassiceae</taxon>
        <taxon>Brassica</taxon>
    </lineage>
</organism>
<reference evidence="2" key="1">
    <citation type="submission" date="2021-01" db="EMBL/GenBank/DDBJ databases">
        <authorList>
            <consortium name="Genoscope - CEA"/>
            <person name="William W."/>
        </authorList>
    </citation>
    <scope>NUCLEOTIDE SEQUENCE</scope>
</reference>
<evidence type="ECO:0000313" key="2">
    <source>
        <dbReference type="EMBL" id="CAF2096555.1"/>
    </source>
</evidence>
<gene>
    <name evidence="2" type="ORF">DARMORV10_A05P14970.1</name>
</gene>
<accession>A0A816T4T4</accession>
<keyword evidence="1" id="KW-0472">Membrane</keyword>
<proteinExistence type="predicted"/>
<dbReference type="Proteomes" id="UP001295469">
    <property type="component" value="Chromosome A05"/>
</dbReference>
<keyword evidence="1" id="KW-0812">Transmembrane</keyword>
<dbReference type="AlphaFoldDB" id="A0A816T4T4"/>
<sequence>TIILLHRRDVGSKSRVSIHLLPQTLILISFTFVFLKASLIQSYTIYIYFCFSLARRWKSQYKKVTIPILEIILPTYSNIYIPLFSGKWLALI</sequence>
<keyword evidence="1" id="KW-1133">Transmembrane helix</keyword>
<feature type="transmembrane region" description="Helical" evidence="1">
    <location>
        <begin position="25"/>
        <end position="49"/>
    </location>
</feature>
<feature type="non-terminal residue" evidence="2">
    <location>
        <position position="1"/>
    </location>
</feature>
<protein>
    <submittedName>
        <fullName evidence="2">(rape) hypothetical protein</fullName>
    </submittedName>
</protein>
<evidence type="ECO:0000256" key="1">
    <source>
        <dbReference type="SAM" id="Phobius"/>
    </source>
</evidence>